<comment type="caution">
    <text evidence="4">The sequence shown here is derived from an EMBL/GenBank/DDBJ whole genome shotgun (WGS) entry which is preliminary data.</text>
</comment>
<dbReference type="InterPro" id="IPR010982">
    <property type="entry name" value="Lambda_DNA-bd_dom_sf"/>
</dbReference>
<keyword evidence="2" id="KW-0812">Transmembrane</keyword>
<organism evidence="4 5">
    <name type="scientific">Candidatus Dojkabacteria bacterium</name>
    <dbReference type="NCBI Taxonomy" id="2099670"/>
    <lineage>
        <taxon>Bacteria</taxon>
        <taxon>Candidatus Dojkabacteria</taxon>
    </lineage>
</organism>
<dbReference type="Pfam" id="PF01381">
    <property type="entry name" value="HTH_3"/>
    <property type="match status" value="1"/>
</dbReference>
<evidence type="ECO:0000256" key="1">
    <source>
        <dbReference type="ARBA" id="ARBA00023125"/>
    </source>
</evidence>
<evidence type="ECO:0000313" key="4">
    <source>
        <dbReference type="EMBL" id="NLE30965.1"/>
    </source>
</evidence>
<reference evidence="4 5" key="1">
    <citation type="journal article" date="2020" name="Biotechnol. Biofuels">
        <title>New insights from the biogas microbiome by comprehensive genome-resolved metagenomics of nearly 1600 species originating from multiple anaerobic digesters.</title>
        <authorList>
            <person name="Campanaro S."/>
            <person name="Treu L."/>
            <person name="Rodriguez-R L.M."/>
            <person name="Kovalovszki A."/>
            <person name="Ziels R.M."/>
            <person name="Maus I."/>
            <person name="Zhu X."/>
            <person name="Kougias P.G."/>
            <person name="Basile A."/>
            <person name="Luo G."/>
            <person name="Schluter A."/>
            <person name="Konstantinidis K.T."/>
            <person name="Angelidaki I."/>
        </authorList>
    </citation>
    <scope>NUCLEOTIDE SEQUENCE [LARGE SCALE GENOMIC DNA]</scope>
    <source>
        <strain evidence="4">AS06rmzACSIP_421</strain>
    </source>
</reference>
<dbReference type="PANTHER" id="PTHR46558:SF13">
    <property type="entry name" value="HTH-TYPE TRANSCRIPTIONAL REGULATOR IMMR"/>
    <property type="match status" value="1"/>
</dbReference>
<evidence type="ECO:0000313" key="5">
    <source>
        <dbReference type="Proteomes" id="UP000554004"/>
    </source>
</evidence>
<dbReference type="InterPro" id="IPR001387">
    <property type="entry name" value="Cro/C1-type_HTH"/>
</dbReference>
<gene>
    <name evidence="4" type="ORF">GX618_01690</name>
</gene>
<evidence type="ECO:0000256" key="2">
    <source>
        <dbReference type="SAM" id="Phobius"/>
    </source>
</evidence>
<keyword evidence="2" id="KW-0472">Membrane</keyword>
<dbReference type="EMBL" id="JAAZAL010000059">
    <property type="protein sequence ID" value="NLE30965.1"/>
    <property type="molecule type" value="Genomic_DNA"/>
</dbReference>
<dbReference type="PANTHER" id="PTHR46558">
    <property type="entry name" value="TRACRIPTIONAL REGULATORY PROTEIN-RELATED-RELATED"/>
    <property type="match status" value="1"/>
</dbReference>
<feature type="transmembrane region" description="Helical" evidence="2">
    <location>
        <begin position="237"/>
        <end position="259"/>
    </location>
</feature>
<accession>A0A847ETA9</accession>
<protein>
    <submittedName>
        <fullName evidence="4">Helix-turn-helix domain-containing protein</fullName>
    </submittedName>
</protein>
<dbReference type="SUPFAM" id="SSF47413">
    <property type="entry name" value="lambda repressor-like DNA-binding domains"/>
    <property type="match status" value="1"/>
</dbReference>
<dbReference type="Gene3D" id="1.10.260.40">
    <property type="entry name" value="lambda repressor-like DNA-binding domains"/>
    <property type="match status" value="1"/>
</dbReference>
<name>A0A847ETA9_9BACT</name>
<keyword evidence="2" id="KW-1133">Transmembrane helix</keyword>
<keyword evidence="1" id="KW-0238">DNA-binding</keyword>
<feature type="domain" description="HTH cro/C1-type" evidence="3">
    <location>
        <begin position="7"/>
        <end position="61"/>
    </location>
</feature>
<proteinExistence type="predicted"/>
<feature type="transmembrane region" description="Helical" evidence="2">
    <location>
        <begin position="215"/>
        <end position="231"/>
    </location>
</feature>
<dbReference type="Proteomes" id="UP000554004">
    <property type="component" value="Unassembled WGS sequence"/>
</dbReference>
<dbReference type="AlphaFoldDB" id="A0A847ETA9"/>
<feature type="transmembrane region" description="Helical" evidence="2">
    <location>
        <begin position="300"/>
        <end position="321"/>
    </location>
</feature>
<dbReference type="CDD" id="cd00093">
    <property type="entry name" value="HTH_XRE"/>
    <property type="match status" value="1"/>
</dbReference>
<feature type="transmembrane region" description="Helical" evidence="2">
    <location>
        <begin position="150"/>
        <end position="172"/>
    </location>
</feature>
<feature type="transmembrane region" description="Helical" evidence="2">
    <location>
        <begin position="108"/>
        <end position="130"/>
    </location>
</feature>
<dbReference type="PROSITE" id="PS50943">
    <property type="entry name" value="HTH_CROC1"/>
    <property type="match status" value="1"/>
</dbReference>
<sequence>MSIRKNLEYLRKQKKLSQEELAYKLGVSRQAVSKWESGAAFPETEKMMSICKIFDCSLDDLINGDIAQLEIDKDRKYTFNDLVNEVTDIVSRTFNMFDNMTLKSIFRFGFEMIILFLIILLLHIPFSYLFSLGNNVLQNINGNISNLFISIWKLITEVVYIVVAVVSFVYIYKIRFLDKFEIAKKEDRKPQESKEEVVKEEIVDKKGRKVEIRRYDFGLFSFIGKVALFFIKCFTAFISLPIIFLLFASVASVLIGIVLMFNGVIFIGVIIFLLSLIVFTISLLYILYNFIVNHRSDWQKIFIFFVACVVGFGIGAGLSVLEFSKMKISNEAPKNVVREKKEEIIEMKNNYVLQNIPYDTQYIVDETLGNHLRIEIEYYDEFTQDVKVETYDNPASDIYVSPARKLSVDLSQLYTILINDLKEKTISDYSALGNIYVKVYASELNINKLKENIDKRINMIYEQDTGCGCLE</sequence>
<dbReference type="SMART" id="SM00530">
    <property type="entry name" value="HTH_XRE"/>
    <property type="match status" value="1"/>
</dbReference>
<evidence type="ECO:0000259" key="3">
    <source>
        <dbReference type="PROSITE" id="PS50943"/>
    </source>
</evidence>
<feature type="transmembrane region" description="Helical" evidence="2">
    <location>
        <begin position="266"/>
        <end position="288"/>
    </location>
</feature>
<dbReference type="GO" id="GO:0003677">
    <property type="term" value="F:DNA binding"/>
    <property type="evidence" value="ECO:0007669"/>
    <property type="project" value="UniProtKB-KW"/>
</dbReference>